<organism evidence="7 8">
    <name type="scientific">Chaetoceros tenuissimus</name>
    <dbReference type="NCBI Taxonomy" id="426638"/>
    <lineage>
        <taxon>Eukaryota</taxon>
        <taxon>Sar</taxon>
        <taxon>Stramenopiles</taxon>
        <taxon>Ochrophyta</taxon>
        <taxon>Bacillariophyta</taxon>
        <taxon>Coscinodiscophyceae</taxon>
        <taxon>Chaetocerotophycidae</taxon>
        <taxon>Chaetocerotales</taxon>
        <taxon>Chaetocerotaceae</taxon>
        <taxon>Chaetoceros</taxon>
    </lineage>
</organism>
<comment type="caution">
    <text evidence="7">The sequence shown here is derived from an EMBL/GenBank/DDBJ whole genome shotgun (WGS) entry which is preliminary data.</text>
</comment>
<dbReference type="InterPro" id="IPR036420">
    <property type="entry name" value="BRCT_dom_sf"/>
</dbReference>
<evidence type="ECO:0000259" key="6">
    <source>
        <dbReference type="PROSITE" id="PS50089"/>
    </source>
</evidence>
<dbReference type="Proteomes" id="UP001054902">
    <property type="component" value="Unassembled WGS sequence"/>
</dbReference>
<dbReference type="InterPro" id="IPR013083">
    <property type="entry name" value="Znf_RING/FYVE/PHD"/>
</dbReference>
<evidence type="ECO:0000256" key="4">
    <source>
        <dbReference type="PROSITE-ProRule" id="PRU00175"/>
    </source>
</evidence>
<keyword evidence="2 4" id="KW-0863">Zinc-finger</keyword>
<feature type="compositionally biased region" description="Acidic residues" evidence="5">
    <location>
        <begin position="206"/>
        <end position="224"/>
    </location>
</feature>
<accession>A0AAD3H1Y5</accession>
<evidence type="ECO:0000313" key="7">
    <source>
        <dbReference type="EMBL" id="GFH47360.1"/>
    </source>
</evidence>
<dbReference type="GO" id="GO:0008270">
    <property type="term" value="F:zinc ion binding"/>
    <property type="evidence" value="ECO:0007669"/>
    <property type="project" value="UniProtKB-KW"/>
</dbReference>
<feature type="compositionally biased region" description="Polar residues" evidence="5">
    <location>
        <begin position="370"/>
        <end position="382"/>
    </location>
</feature>
<feature type="compositionally biased region" description="Polar residues" evidence="5">
    <location>
        <begin position="225"/>
        <end position="241"/>
    </location>
</feature>
<dbReference type="EMBL" id="BLLK01000023">
    <property type="protein sequence ID" value="GFH47360.1"/>
    <property type="molecule type" value="Genomic_DNA"/>
</dbReference>
<reference evidence="7 8" key="1">
    <citation type="journal article" date="2021" name="Sci. Rep.">
        <title>The genome of the diatom Chaetoceros tenuissimus carries an ancient integrated fragment of an extant virus.</title>
        <authorList>
            <person name="Hongo Y."/>
            <person name="Kimura K."/>
            <person name="Takaki Y."/>
            <person name="Yoshida Y."/>
            <person name="Baba S."/>
            <person name="Kobayashi G."/>
            <person name="Nagasaki K."/>
            <person name="Hano T."/>
            <person name="Tomaru Y."/>
        </authorList>
    </citation>
    <scope>NUCLEOTIDE SEQUENCE [LARGE SCALE GENOMIC DNA]</scope>
    <source>
        <strain evidence="7 8">NIES-3715</strain>
    </source>
</reference>
<evidence type="ECO:0000313" key="8">
    <source>
        <dbReference type="Proteomes" id="UP001054902"/>
    </source>
</evidence>
<feature type="domain" description="RING-type" evidence="6">
    <location>
        <begin position="29"/>
        <end position="61"/>
    </location>
</feature>
<dbReference type="Gene3D" id="3.40.50.10190">
    <property type="entry name" value="BRCT domain"/>
    <property type="match status" value="1"/>
</dbReference>
<protein>
    <recommendedName>
        <fullName evidence="6">RING-type domain-containing protein</fullName>
    </recommendedName>
</protein>
<dbReference type="PROSITE" id="PS50089">
    <property type="entry name" value="ZF_RING_2"/>
    <property type="match status" value="1"/>
</dbReference>
<dbReference type="InterPro" id="IPR001841">
    <property type="entry name" value="Znf_RING"/>
</dbReference>
<keyword evidence="3" id="KW-0862">Zinc</keyword>
<evidence type="ECO:0000256" key="3">
    <source>
        <dbReference type="ARBA" id="ARBA00022833"/>
    </source>
</evidence>
<feature type="compositionally biased region" description="Polar residues" evidence="5">
    <location>
        <begin position="248"/>
        <end position="269"/>
    </location>
</feature>
<feature type="region of interest" description="Disordered" evidence="5">
    <location>
        <begin position="357"/>
        <end position="479"/>
    </location>
</feature>
<name>A0AAD3H1Y5_9STRA</name>
<keyword evidence="8" id="KW-1185">Reference proteome</keyword>
<evidence type="ECO:0000256" key="2">
    <source>
        <dbReference type="ARBA" id="ARBA00022771"/>
    </source>
</evidence>
<dbReference type="AlphaFoldDB" id="A0AAD3H1Y5"/>
<dbReference type="SUPFAM" id="SSF57850">
    <property type="entry name" value="RING/U-box"/>
    <property type="match status" value="1"/>
</dbReference>
<feature type="region of interest" description="Disordered" evidence="5">
    <location>
        <begin position="154"/>
        <end position="269"/>
    </location>
</feature>
<feature type="compositionally biased region" description="Acidic residues" evidence="5">
    <location>
        <begin position="424"/>
        <end position="445"/>
    </location>
</feature>
<feature type="region of interest" description="Disordered" evidence="5">
    <location>
        <begin position="737"/>
        <end position="758"/>
    </location>
</feature>
<proteinExistence type="predicted"/>
<sequence length="845" mass="94541">MAENNFIDRSKAKPAMADSLEELYSCLTCQICNQLMKEPTTLTCSHSFCMKCISEQKAWTCVFPGCNMPVTVGGKRSYVGNPQLCSIVESLKNLQSAINSAPKSLWGNNNEYTEAMSQVISSPNATFTLDENGLDGYDSDDSNGSRLVSFAKYEKAKDDDESDATTLGDHEPITPILKKRSQPGKSLHLSIGNEHGPHKKKKLSTLDEEGEDSDTTTLDGDEIDNQNNMFSPMMPNGTQQSNEEDTSFSENQKPRSMTSPAIQNDDNEESSIATQPIEFQENKQNEKEILTDQKEVDVGESQEEVFYSENHTPTTILNKSCALPDMSFRLSPIAKDSNSQSQSQNMLNTPFKIGEKLKSAAEETDDSFYAGTTNEISPQRSLMSLPAPKQSSSSPNESDKSMGANDNVNNREAKLTRKPTLERVEEESSEEGEEIVPDDTFDDDENVGKPSPEVSAESLNTKVEIGNGQSKEDDKKKPLNASTIEYGQTKDQMEGKEVVEWNADIEGQKLISRAPIPLVFFISYAKSLTASDQRTFKKVLKDQRLALLQVDVGESSDLEFSFNFDSDDHCESFLEQLYTPDENNMMPFQYSYSICTYSEYQMYEGFMVSRSFRYILSVACGLSIVDMSFLRKASSSSFGASKYLYAPNTMKEQEETSSGRRKRSRGKESSEAPEVFHIIGDSDSIELMAPQRSRSEALQRCQNLGSGNHHYNNGLLEEFEIRLFGKFDDIPDYIRAQEGGKKRKPSRASEKNSNLSEKPDNAYTLGRVKFLLEICGATVQHCKDGVVQDFNGDKKKVVLTRKKLNAKQINKVKEQLGKNEDVSFVPLKWLEDSIAEFNVKDLDNY</sequence>
<feature type="region of interest" description="Disordered" evidence="5">
    <location>
        <begin position="649"/>
        <end position="673"/>
    </location>
</feature>
<evidence type="ECO:0000256" key="1">
    <source>
        <dbReference type="ARBA" id="ARBA00022723"/>
    </source>
</evidence>
<feature type="compositionally biased region" description="Basic and acidic residues" evidence="5">
    <location>
        <begin position="409"/>
        <end position="423"/>
    </location>
</feature>
<dbReference type="PROSITE" id="PS00518">
    <property type="entry name" value="ZF_RING_1"/>
    <property type="match status" value="1"/>
</dbReference>
<dbReference type="InterPro" id="IPR017907">
    <property type="entry name" value="Znf_RING_CS"/>
</dbReference>
<gene>
    <name evidence="7" type="ORF">CTEN210_03835</name>
</gene>
<dbReference type="Gene3D" id="3.30.40.10">
    <property type="entry name" value="Zinc/RING finger domain, C3HC4 (zinc finger)"/>
    <property type="match status" value="1"/>
</dbReference>
<evidence type="ECO:0000256" key="5">
    <source>
        <dbReference type="SAM" id="MobiDB-lite"/>
    </source>
</evidence>
<keyword evidence="1" id="KW-0479">Metal-binding</keyword>
<dbReference type="Pfam" id="PF15227">
    <property type="entry name" value="zf-C3HC4_4"/>
    <property type="match status" value="1"/>
</dbReference>